<feature type="compositionally biased region" description="Basic and acidic residues" evidence="1">
    <location>
        <begin position="13"/>
        <end position="24"/>
    </location>
</feature>
<protein>
    <submittedName>
        <fullName evidence="2">Uncharacterized protein</fullName>
    </submittedName>
</protein>
<evidence type="ECO:0000313" key="4">
    <source>
        <dbReference type="Proteomes" id="UP001217089"/>
    </source>
</evidence>
<reference evidence="2 4" key="1">
    <citation type="submission" date="2022-12" db="EMBL/GenBank/DDBJ databases">
        <title>Chromosome-level genome of Tegillarca granosa.</title>
        <authorList>
            <person name="Kim J."/>
        </authorList>
    </citation>
    <scope>NUCLEOTIDE SEQUENCE [LARGE SCALE GENOMIC DNA]</scope>
    <source>
        <strain evidence="2">Teg-2019</strain>
        <tissue evidence="2">Adductor muscle</tissue>
    </source>
</reference>
<name>A0ABQ9FE18_TEGGR</name>
<feature type="region of interest" description="Disordered" evidence="1">
    <location>
        <begin position="1"/>
        <end position="35"/>
    </location>
</feature>
<dbReference type="Proteomes" id="UP001217089">
    <property type="component" value="Unassembled WGS sequence"/>
</dbReference>
<evidence type="ECO:0000313" key="2">
    <source>
        <dbReference type="EMBL" id="KAJ8314881.1"/>
    </source>
</evidence>
<dbReference type="EMBL" id="JARBDR010000337">
    <property type="protein sequence ID" value="KAJ8315415.1"/>
    <property type="molecule type" value="Genomic_DNA"/>
</dbReference>
<organism evidence="2 4">
    <name type="scientific">Tegillarca granosa</name>
    <name type="common">Malaysian cockle</name>
    <name type="synonym">Anadara granosa</name>
    <dbReference type="NCBI Taxonomy" id="220873"/>
    <lineage>
        <taxon>Eukaryota</taxon>
        <taxon>Metazoa</taxon>
        <taxon>Spiralia</taxon>
        <taxon>Lophotrochozoa</taxon>
        <taxon>Mollusca</taxon>
        <taxon>Bivalvia</taxon>
        <taxon>Autobranchia</taxon>
        <taxon>Pteriomorphia</taxon>
        <taxon>Arcoida</taxon>
        <taxon>Arcoidea</taxon>
        <taxon>Arcidae</taxon>
        <taxon>Tegillarca</taxon>
    </lineage>
</organism>
<keyword evidence="4" id="KW-1185">Reference proteome</keyword>
<dbReference type="EMBL" id="JARBDR010000337">
    <property type="protein sequence ID" value="KAJ8314881.1"/>
    <property type="molecule type" value="Genomic_DNA"/>
</dbReference>
<sequence>MPCLCYQSPPQQIKKDDKTQKEEEFAPASPQENEFVSDAFQADEVDDEDLRKEMQLLGVDENAKTEREQAEEEYLSDWEKDIEEELLNQL</sequence>
<proteinExistence type="predicted"/>
<evidence type="ECO:0000256" key="1">
    <source>
        <dbReference type="SAM" id="MobiDB-lite"/>
    </source>
</evidence>
<comment type="caution">
    <text evidence="2">The sequence shown here is derived from an EMBL/GenBank/DDBJ whole genome shotgun (WGS) entry which is preliminary data.</text>
</comment>
<evidence type="ECO:0000313" key="3">
    <source>
        <dbReference type="EMBL" id="KAJ8315415.1"/>
    </source>
</evidence>
<gene>
    <name evidence="2" type="ORF">KUTeg_007031</name>
    <name evidence="3" type="ORF">KUTeg_007565</name>
</gene>
<accession>A0ABQ9FE18</accession>